<evidence type="ECO:0000256" key="3">
    <source>
        <dbReference type="ARBA" id="ARBA00023163"/>
    </source>
</evidence>
<evidence type="ECO:0000256" key="4">
    <source>
        <dbReference type="PROSITE-ProRule" id="PRU00335"/>
    </source>
</evidence>
<dbReference type="PRINTS" id="PR00455">
    <property type="entry name" value="HTHTETR"/>
</dbReference>
<evidence type="ECO:0000259" key="5">
    <source>
        <dbReference type="PROSITE" id="PS50977"/>
    </source>
</evidence>
<organism evidence="6 7">
    <name type="scientific">Phyllobacterium myrsinacearum</name>
    <dbReference type="NCBI Taxonomy" id="28101"/>
    <lineage>
        <taxon>Bacteria</taxon>
        <taxon>Pseudomonadati</taxon>
        <taxon>Pseudomonadota</taxon>
        <taxon>Alphaproteobacteria</taxon>
        <taxon>Hyphomicrobiales</taxon>
        <taxon>Phyllobacteriaceae</taxon>
        <taxon>Phyllobacterium</taxon>
    </lineage>
</organism>
<dbReference type="SUPFAM" id="SSF46689">
    <property type="entry name" value="Homeodomain-like"/>
    <property type="match status" value="1"/>
</dbReference>
<dbReference type="SUPFAM" id="SSF48498">
    <property type="entry name" value="Tetracyclin repressor-like, C-terminal domain"/>
    <property type="match status" value="1"/>
</dbReference>
<evidence type="ECO:0000313" key="7">
    <source>
        <dbReference type="Proteomes" id="UP000238563"/>
    </source>
</evidence>
<dbReference type="Gene3D" id="1.10.357.10">
    <property type="entry name" value="Tetracycline Repressor, domain 2"/>
    <property type="match status" value="1"/>
</dbReference>
<evidence type="ECO:0000256" key="1">
    <source>
        <dbReference type="ARBA" id="ARBA00023015"/>
    </source>
</evidence>
<name>A0A2S9JPF1_9HYPH</name>
<dbReference type="InterPro" id="IPR050109">
    <property type="entry name" value="HTH-type_TetR-like_transc_reg"/>
</dbReference>
<feature type="domain" description="HTH tetR-type" evidence="5">
    <location>
        <begin position="39"/>
        <end position="99"/>
    </location>
</feature>
<keyword evidence="3" id="KW-0804">Transcription</keyword>
<dbReference type="GO" id="GO:0003677">
    <property type="term" value="F:DNA binding"/>
    <property type="evidence" value="ECO:0007669"/>
    <property type="project" value="UniProtKB-UniRule"/>
</dbReference>
<dbReference type="PANTHER" id="PTHR30328:SF54">
    <property type="entry name" value="HTH-TYPE TRANSCRIPTIONAL REPRESSOR SCO4008"/>
    <property type="match status" value="1"/>
</dbReference>
<dbReference type="InterPro" id="IPR001647">
    <property type="entry name" value="HTH_TetR"/>
</dbReference>
<sequence length="233" mass="26832">MYNVIQVDFKAPLDEIMAEIKNASSATGPGTGVRARRKAQRPQEILHAAFDEFVERGYTATRIEDVARRAGVTKGTIYLYFQNKEELFHDVVRKLSQPIFNEEQFLSEHQNRPPHELIRLFLDTVYEHMTVNPYSREILRFLISDGRSFPELTAAHYNEFVLPMLTMFQNLIEKGVREGVFRPGAATSESSHILLSPALTLTIDKLLDCQTNLPQLDDYVNAHYDMIMRNIQK</sequence>
<dbReference type="Pfam" id="PF00440">
    <property type="entry name" value="TetR_N"/>
    <property type="match status" value="1"/>
</dbReference>
<dbReference type="InterPro" id="IPR009057">
    <property type="entry name" value="Homeodomain-like_sf"/>
</dbReference>
<dbReference type="PANTHER" id="PTHR30328">
    <property type="entry name" value="TRANSCRIPTIONAL REPRESSOR"/>
    <property type="match status" value="1"/>
</dbReference>
<reference evidence="6 7" key="1">
    <citation type="submission" date="2018-02" db="EMBL/GenBank/DDBJ databases">
        <title>The draft genome of Phyllobacterium myrsinacearum DSM5892.</title>
        <authorList>
            <person name="Li L."/>
            <person name="Liu L."/>
            <person name="Zhang X."/>
            <person name="Wang T."/>
        </authorList>
    </citation>
    <scope>NUCLEOTIDE SEQUENCE [LARGE SCALE GENOMIC DNA]</scope>
    <source>
        <strain evidence="6 7">DSM 5892</strain>
    </source>
</reference>
<dbReference type="FunFam" id="1.10.10.60:FF:000141">
    <property type="entry name" value="TetR family transcriptional regulator"/>
    <property type="match status" value="1"/>
</dbReference>
<proteinExistence type="predicted"/>
<evidence type="ECO:0000313" key="6">
    <source>
        <dbReference type="EMBL" id="PRD55110.1"/>
    </source>
</evidence>
<gene>
    <name evidence="6" type="ORF">C5750_07955</name>
</gene>
<dbReference type="Proteomes" id="UP000238563">
    <property type="component" value="Unassembled WGS sequence"/>
</dbReference>
<evidence type="ECO:0000256" key="2">
    <source>
        <dbReference type="ARBA" id="ARBA00023125"/>
    </source>
</evidence>
<comment type="caution">
    <text evidence="6">The sequence shown here is derived from an EMBL/GenBank/DDBJ whole genome shotgun (WGS) entry which is preliminary data.</text>
</comment>
<keyword evidence="1" id="KW-0805">Transcription regulation</keyword>
<dbReference type="OrthoDB" id="7185252at2"/>
<dbReference type="AlphaFoldDB" id="A0A2S9JPF1"/>
<dbReference type="InterPro" id="IPR036271">
    <property type="entry name" value="Tet_transcr_reg_TetR-rel_C_sf"/>
</dbReference>
<protein>
    <submittedName>
        <fullName evidence="6">TetR/AcrR family transcriptional regulator</fullName>
    </submittedName>
</protein>
<dbReference type="PROSITE" id="PS50977">
    <property type="entry name" value="HTH_TETR_2"/>
    <property type="match status" value="1"/>
</dbReference>
<keyword evidence="2 4" id="KW-0238">DNA-binding</keyword>
<feature type="DNA-binding region" description="H-T-H motif" evidence="4">
    <location>
        <begin position="62"/>
        <end position="81"/>
    </location>
</feature>
<accession>A0A2S9JPF1</accession>
<dbReference type="EMBL" id="PVBT01000002">
    <property type="protein sequence ID" value="PRD55110.1"/>
    <property type="molecule type" value="Genomic_DNA"/>
</dbReference>
<keyword evidence="7" id="KW-1185">Reference proteome</keyword>